<keyword evidence="7" id="KW-0175">Coiled coil</keyword>
<evidence type="ECO:0000313" key="9">
    <source>
        <dbReference type="EMBL" id="ANQ39343.1"/>
    </source>
</evidence>
<protein>
    <recommendedName>
        <fullName evidence="6">Capsid protein</fullName>
    </recommendedName>
</protein>
<evidence type="ECO:0000256" key="8">
    <source>
        <dbReference type="SAM" id="MobiDB-lite"/>
    </source>
</evidence>
<comment type="function">
    <text evidence="6">Self-assembles to form an icosahedral capsid.</text>
</comment>
<sequence>MPLFYNYYNRYRRPWRQRRRRRLRFRPRRTRKTLRRKRRPYYWVRRKKFLKSLLRKLKTIKLKQFQPERIKKCKIKGYLELFEGSYGRTSNNFTLWKESYVPPHEPGGGGWTIQQLGLGNLFTQHQYKMNAWTKSNNGYNLCRYLGASITLFRQPEVDYLFHYNLEEPGNITKYTYPSYHPFLVLQYNKKVIVPSFKTQPLKRSLFKKKFIRPPKKLTNQWYFQQHFANTQLLTFYASAIDLTTMFIPSNAKNNNITLNALNTRLFTHPVFQYYRSHTTGFTPDGRQYIWGLPKAPLNPSEPTKQEDWIFLGETRINDPGTPLNNKSTSEYTSKLWGNPFYFEFLLQDSPTMIRDKELTTIINSHKQDPITEDKWRKEPYIIPVRYNPNKDNGNGNIVYWLNNYDANQNNWNPPKDESLVIRGLPLWLSVWGFEDYIKKTGKIHTLDENGILVIRSDFFSDSLPAYVFLSDDFIHGQGPYGVPAEEMSTYTRNHWFPRWKFQKPQIEEIAMTGPAVYNTQNKSFQAHIKYNFLFKWGGNPATMEQIADPNSQPAGTDPNTKLFSPEITSPTTPLTNYIYTWDVRRDILTAAATKRIKEISTDEQYLFTDGTATSTDIPFPQAQQTTQTETTTEEEEQALLQQLLQLQQHNQQLQQRFRQLKQLLDET</sequence>
<comment type="subcellular location">
    <subcellularLocation>
        <location evidence="1 6">Virion</location>
    </subcellularLocation>
</comment>
<feature type="compositionally biased region" description="Low complexity" evidence="8">
    <location>
        <begin position="621"/>
        <end position="630"/>
    </location>
</feature>
<evidence type="ECO:0000256" key="6">
    <source>
        <dbReference type="RuleBase" id="RU361230"/>
    </source>
</evidence>
<proteinExistence type="inferred from homology"/>
<organism evidence="9">
    <name type="scientific">Torque teno virus</name>
    <dbReference type="NCBI Taxonomy" id="68887"/>
    <lineage>
        <taxon>Viruses</taxon>
        <taxon>Monodnaviria</taxon>
        <taxon>Shotokuvirae</taxon>
        <taxon>Commensaviricota</taxon>
        <taxon>Cardeaviricetes</taxon>
        <taxon>Sanitavirales</taxon>
        <taxon>Anelloviridae</taxon>
    </lineage>
</organism>
<evidence type="ECO:0000256" key="1">
    <source>
        <dbReference type="ARBA" id="ARBA00004328"/>
    </source>
</evidence>
<name>A0A1B1FDR0_9VIRU</name>
<feature type="region of interest" description="Disordered" evidence="8">
    <location>
        <begin position="548"/>
        <end position="567"/>
    </location>
</feature>
<accession>A0A1B1FDR0</accession>
<keyword evidence="3 6" id="KW-1140">T=1 icosahedral capsid protein</keyword>
<feature type="region of interest" description="Disordered" evidence="8">
    <location>
        <begin position="611"/>
        <end position="632"/>
    </location>
</feature>
<keyword evidence="4 6" id="KW-0167">Capsid protein</keyword>
<evidence type="ECO:0000256" key="7">
    <source>
        <dbReference type="SAM" id="Coils"/>
    </source>
</evidence>
<evidence type="ECO:0000256" key="5">
    <source>
        <dbReference type="ARBA" id="ARBA00022844"/>
    </source>
</evidence>
<dbReference type="Pfam" id="PF02956">
    <property type="entry name" value="TT_ORF1"/>
    <property type="match status" value="1"/>
</dbReference>
<reference evidence="9" key="1">
    <citation type="submission" date="2015-06" db="EMBL/GenBank/DDBJ databases">
        <title>TTVs in the plasma of HIV-infected subjects from United States.</title>
        <authorList>
            <person name="Li L."/>
            <person name="Delwart E."/>
        </authorList>
    </citation>
    <scope>NUCLEOTIDE SEQUENCE</scope>
    <source>
        <strain evidence="9">P9-3</strain>
    </source>
</reference>
<dbReference type="EMBL" id="KT163888">
    <property type="protein sequence ID" value="ANQ39343.1"/>
    <property type="molecule type" value="Genomic_DNA"/>
</dbReference>
<evidence type="ECO:0000256" key="4">
    <source>
        <dbReference type="ARBA" id="ARBA00022561"/>
    </source>
</evidence>
<feature type="coiled-coil region" evidence="7">
    <location>
        <begin position="636"/>
        <end position="666"/>
    </location>
</feature>
<keyword evidence="5 6" id="KW-0946">Virion</keyword>
<dbReference type="GO" id="GO:0039615">
    <property type="term" value="C:T=1 icosahedral viral capsid"/>
    <property type="evidence" value="ECO:0007669"/>
    <property type="project" value="UniProtKB-UniRule"/>
</dbReference>
<evidence type="ECO:0000256" key="3">
    <source>
        <dbReference type="ARBA" id="ARBA00022431"/>
    </source>
</evidence>
<dbReference type="InterPro" id="IPR004219">
    <property type="entry name" value="TTvirus_Unk"/>
</dbReference>
<evidence type="ECO:0000256" key="2">
    <source>
        <dbReference type="ARBA" id="ARBA00006131"/>
    </source>
</evidence>
<comment type="similarity">
    <text evidence="2 6">Belongs to the anelloviridae capsid protein family.</text>
</comment>